<dbReference type="EMBL" id="ML995873">
    <property type="protein sequence ID" value="KAF2766339.1"/>
    <property type="molecule type" value="Genomic_DNA"/>
</dbReference>
<dbReference type="AlphaFoldDB" id="A0A6G1L1C1"/>
<dbReference type="CDD" id="cd02440">
    <property type="entry name" value="AdoMet_MTases"/>
    <property type="match status" value="1"/>
</dbReference>
<organism evidence="2 3">
    <name type="scientific">Teratosphaeria nubilosa</name>
    <dbReference type="NCBI Taxonomy" id="161662"/>
    <lineage>
        <taxon>Eukaryota</taxon>
        <taxon>Fungi</taxon>
        <taxon>Dikarya</taxon>
        <taxon>Ascomycota</taxon>
        <taxon>Pezizomycotina</taxon>
        <taxon>Dothideomycetes</taxon>
        <taxon>Dothideomycetidae</taxon>
        <taxon>Mycosphaerellales</taxon>
        <taxon>Teratosphaeriaceae</taxon>
        <taxon>Teratosphaeria</taxon>
    </lineage>
</organism>
<evidence type="ECO:0000259" key="1">
    <source>
        <dbReference type="Pfam" id="PF13649"/>
    </source>
</evidence>
<dbReference type="PANTHER" id="PTHR43591:SF50">
    <property type="entry name" value="METHYLTRANSFERASE DOMAIN-CONTAINING PROTEIN-RELATED"/>
    <property type="match status" value="1"/>
</dbReference>
<dbReference type="PANTHER" id="PTHR43591">
    <property type="entry name" value="METHYLTRANSFERASE"/>
    <property type="match status" value="1"/>
</dbReference>
<reference evidence="2" key="1">
    <citation type="journal article" date="2020" name="Stud. Mycol.">
        <title>101 Dothideomycetes genomes: a test case for predicting lifestyles and emergence of pathogens.</title>
        <authorList>
            <person name="Haridas S."/>
            <person name="Albert R."/>
            <person name="Binder M."/>
            <person name="Bloem J."/>
            <person name="Labutti K."/>
            <person name="Salamov A."/>
            <person name="Andreopoulos B."/>
            <person name="Baker S."/>
            <person name="Barry K."/>
            <person name="Bills G."/>
            <person name="Bluhm B."/>
            <person name="Cannon C."/>
            <person name="Castanera R."/>
            <person name="Culley D."/>
            <person name="Daum C."/>
            <person name="Ezra D."/>
            <person name="Gonzalez J."/>
            <person name="Henrissat B."/>
            <person name="Kuo A."/>
            <person name="Liang C."/>
            <person name="Lipzen A."/>
            <person name="Lutzoni F."/>
            <person name="Magnuson J."/>
            <person name="Mondo S."/>
            <person name="Nolan M."/>
            <person name="Ohm R."/>
            <person name="Pangilinan J."/>
            <person name="Park H.-J."/>
            <person name="Ramirez L."/>
            <person name="Alfaro M."/>
            <person name="Sun H."/>
            <person name="Tritt A."/>
            <person name="Yoshinaga Y."/>
            <person name="Zwiers L.-H."/>
            <person name="Turgeon B."/>
            <person name="Goodwin S."/>
            <person name="Spatafora J."/>
            <person name="Crous P."/>
            <person name="Grigoriev I."/>
        </authorList>
    </citation>
    <scope>NUCLEOTIDE SEQUENCE</scope>
    <source>
        <strain evidence="2">CBS 116005</strain>
    </source>
</reference>
<dbReference type="Proteomes" id="UP000799436">
    <property type="component" value="Unassembled WGS sequence"/>
</dbReference>
<gene>
    <name evidence="2" type="ORF">EJ03DRAFT_248913</name>
</gene>
<dbReference type="InterPro" id="IPR041698">
    <property type="entry name" value="Methyltransf_25"/>
</dbReference>
<dbReference type="InterPro" id="IPR029063">
    <property type="entry name" value="SAM-dependent_MTases_sf"/>
</dbReference>
<keyword evidence="2" id="KW-0808">Transferase</keyword>
<dbReference type="GO" id="GO:0032259">
    <property type="term" value="P:methylation"/>
    <property type="evidence" value="ECO:0007669"/>
    <property type="project" value="UniProtKB-KW"/>
</dbReference>
<sequence>MASIDDLAAYTLPRDQTESGRLNQQHEVYKQQLGYILHPTIAASLPQTAHIADVATGTGVWLLELASTLPQTHTFTGLDLSPAQFPATPPPNFTFLTMNVLEPPPSELQGKFDLVNMRLLICGLKHPDWKTAARHVLRLLKPGGYLQWTEGDFAHMNILQSAPGTSI</sequence>
<dbReference type="Pfam" id="PF13649">
    <property type="entry name" value="Methyltransf_25"/>
    <property type="match status" value="1"/>
</dbReference>
<evidence type="ECO:0000313" key="3">
    <source>
        <dbReference type="Proteomes" id="UP000799436"/>
    </source>
</evidence>
<protein>
    <submittedName>
        <fullName evidence="2">S-adenosyl-L-methionine-dependent methyltransferase</fullName>
    </submittedName>
</protein>
<keyword evidence="2" id="KW-0489">Methyltransferase</keyword>
<accession>A0A6G1L1C1</accession>
<feature type="domain" description="Methyltransferase" evidence="1">
    <location>
        <begin position="51"/>
        <end position="144"/>
    </location>
</feature>
<feature type="non-terminal residue" evidence="2">
    <location>
        <position position="167"/>
    </location>
</feature>
<dbReference type="GO" id="GO:0008168">
    <property type="term" value="F:methyltransferase activity"/>
    <property type="evidence" value="ECO:0007669"/>
    <property type="project" value="UniProtKB-KW"/>
</dbReference>
<keyword evidence="3" id="KW-1185">Reference proteome</keyword>
<evidence type="ECO:0000313" key="2">
    <source>
        <dbReference type="EMBL" id="KAF2766339.1"/>
    </source>
</evidence>
<name>A0A6G1L1C1_9PEZI</name>
<dbReference type="OrthoDB" id="417697at2759"/>
<dbReference type="Gene3D" id="3.40.50.150">
    <property type="entry name" value="Vaccinia Virus protein VP39"/>
    <property type="match status" value="1"/>
</dbReference>
<proteinExistence type="predicted"/>
<dbReference type="SUPFAM" id="SSF53335">
    <property type="entry name" value="S-adenosyl-L-methionine-dependent methyltransferases"/>
    <property type="match status" value="1"/>
</dbReference>